<dbReference type="AlphaFoldDB" id="A0A561T7P6"/>
<dbReference type="EMBL" id="VIWV01000001">
    <property type="protein sequence ID" value="TWF83132.1"/>
    <property type="molecule type" value="Genomic_DNA"/>
</dbReference>
<proteinExistence type="predicted"/>
<keyword evidence="2" id="KW-1185">Reference proteome</keyword>
<dbReference type="OrthoDB" id="1396201at2"/>
<comment type="caution">
    <text evidence="1">The sequence shown here is derived from an EMBL/GenBank/DDBJ whole genome shotgun (WGS) entry which is preliminary data.</text>
</comment>
<protein>
    <submittedName>
        <fullName evidence="1">Uncharacterized protein</fullName>
    </submittedName>
</protein>
<organism evidence="1 2">
    <name type="scientific">Streptomyces capillispiralis</name>
    <dbReference type="NCBI Taxonomy" id="68182"/>
    <lineage>
        <taxon>Bacteria</taxon>
        <taxon>Bacillati</taxon>
        <taxon>Actinomycetota</taxon>
        <taxon>Actinomycetes</taxon>
        <taxon>Kitasatosporales</taxon>
        <taxon>Streptomycetaceae</taxon>
        <taxon>Streptomyces</taxon>
    </lineage>
</organism>
<gene>
    <name evidence="1" type="ORF">FHX78_1145</name>
</gene>
<dbReference type="Proteomes" id="UP000316603">
    <property type="component" value="Unassembled WGS sequence"/>
</dbReference>
<name>A0A561T7P6_9ACTN</name>
<evidence type="ECO:0000313" key="2">
    <source>
        <dbReference type="Proteomes" id="UP000316603"/>
    </source>
</evidence>
<evidence type="ECO:0000313" key="1">
    <source>
        <dbReference type="EMBL" id="TWF83132.1"/>
    </source>
</evidence>
<dbReference type="RefSeq" id="WP_145865423.1">
    <property type="nucleotide sequence ID" value="NZ_BNCE01000015.1"/>
</dbReference>
<reference evidence="1 2" key="1">
    <citation type="submission" date="2019-06" db="EMBL/GenBank/DDBJ databases">
        <title>Sequencing the genomes of 1000 actinobacteria strains.</title>
        <authorList>
            <person name="Klenk H.-P."/>
        </authorList>
    </citation>
    <scope>NUCLEOTIDE SEQUENCE [LARGE SCALE GENOMIC DNA]</scope>
    <source>
        <strain evidence="1 2">DSM 41695</strain>
    </source>
</reference>
<sequence>MATVRLVQNIGLDDHATSTQTSTINETTAAASNTNAFVTGNWFASRTTTAGKEWQLVDPFTALPSAAGGFCCDQIALYEPSRDIWIWILQYITHEDPHQPGVRNNVFRVAVSPGTDPTAWHWWDFAPTGLNADWRDMWFDYPDAATSANHLYVTFNAFNSADRWQRAVVFKFPLDTLSAGTSLGYQWWSTTDNGSLRLTQGAAESMFFASHNGGTSLRVHGWPDNSNTVGWFDVRVSPWSAGPYQSQGPDGVDWLAQRIDSRITGAWVSGTRAGFLWTAAARAGRPVPYVKGAVVDVTTQGLVEEPDIWNQQSAFAYPAACPNSQGVIGVSLFMGGGSVHPGHVVGFRDGPEWRLAFTRQSTQGPDTGTWGDYLTCQRYHPETSEWVASGYTLQGGGDRRFVEPQFVRFGIG</sequence>
<accession>A0A561T7P6</accession>